<dbReference type="STRING" id="1448320.A0A319CTN7"/>
<sequence length="97" mass="10330">MLPLPATATRAKNTVTNIAMHSQAIRAGDHVWLSGQIPADAQGNLIRGSIADQTQAIIRNTDAILQEAGSGLDRVVKRANLGLCDRFGHYARVRGGV</sequence>
<dbReference type="PANTHER" id="PTHR11803:SF58">
    <property type="entry name" value="PROTEIN HMF1-RELATED"/>
    <property type="match status" value="1"/>
</dbReference>
<comment type="similarity">
    <text evidence="1">Belongs to the RutC family.</text>
</comment>
<accession>A0A319CTN7</accession>
<name>A0A319CTN7_9EURO</name>
<evidence type="ECO:0000313" key="3">
    <source>
        <dbReference type="Proteomes" id="UP000247810"/>
    </source>
</evidence>
<evidence type="ECO:0000313" key="2">
    <source>
        <dbReference type="EMBL" id="PYH88625.1"/>
    </source>
</evidence>
<reference evidence="2 3" key="1">
    <citation type="submission" date="2018-02" db="EMBL/GenBank/DDBJ databases">
        <title>The genomes of Aspergillus section Nigri reveals drivers in fungal speciation.</title>
        <authorList>
            <consortium name="DOE Joint Genome Institute"/>
            <person name="Vesth T.C."/>
            <person name="Nybo J."/>
            <person name="Theobald S."/>
            <person name="Brandl J."/>
            <person name="Frisvad J.C."/>
            <person name="Nielsen K.F."/>
            <person name="Lyhne E.K."/>
            <person name="Kogle M.E."/>
            <person name="Kuo A."/>
            <person name="Riley R."/>
            <person name="Clum A."/>
            <person name="Nolan M."/>
            <person name="Lipzen A."/>
            <person name="Salamov A."/>
            <person name="Henrissat B."/>
            <person name="Wiebenga A."/>
            <person name="De vries R.P."/>
            <person name="Grigoriev I.V."/>
            <person name="Mortensen U.H."/>
            <person name="Andersen M.R."/>
            <person name="Baker S.E."/>
        </authorList>
    </citation>
    <scope>NUCLEOTIDE SEQUENCE [LARGE SCALE GENOMIC DNA]</scope>
    <source>
        <strain evidence="2 3">CBS 707.79</strain>
    </source>
</reference>
<protein>
    <recommendedName>
        <fullName evidence="4">YjgF-like protein</fullName>
    </recommendedName>
</protein>
<evidence type="ECO:0000256" key="1">
    <source>
        <dbReference type="ARBA" id="ARBA00010552"/>
    </source>
</evidence>
<dbReference type="PANTHER" id="PTHR11803">
    <property type="entry name" value="2-IMINOBUTANOATE/2-IMINOPROPANOATE DEAMINASE RIDA"/>
    <property type="match status" value="1"/>
</dbReference>
<dbReference type="GO" id="GO:0005829">
    <property type="term" value="C:cytosol"/>
    <property type="evidence" value="ECO:0007669"/>
    <property type="project" value="TreeGrafter"/>
</dbReference>
<dbReference type="Pfam" id="PF01042">
    <property type="entry name" value="Ribonuc_L-PSP"/>
    <property type="match status" value="1"/>
</dbReference>
<proteinExistence type="inferred from homology"/>
<evidence type="ECO:0008006" key="4">
    <source>
        <dbReference type="Google" id="ProtNLM"/>
    </source>
</evidence>
<dbReference type="VEuPathDB" id="FungiDB:BO71DRAFT_488619"/>
<organism evidence="2 3">
    <name type="scientific">Aspergillus ellipticus CBS 707.79</name>
    <dbReference type="NCBI Taxonomy" id="1448320"/>
    <lineage>
        <taxon>Eukaryota</taxon>
        <taxon>Fungi</taxon>
        <taxon>Dikarya</taxon>
        <taxon>Ascomycota</taxon>
        <taxon>Pezizomycotina</taxon>
        <taxon>Eurotiomycetes</taxon>
        <taxon>Eurotiomycetidae</taxon>
        <taxon>Eurotiales</taxon>
        <taxon>Aspergillaceae</taxon>
        <taxon>Aspergillus</taxon>
        <taxon>Aspergillus subgen. Circumdati</taxon>
    </lineage>
</organism>
<dbReference type="SUPFAM" id="SSF55298">
    <property type="entry name" value="YjgF-like"/>
    <property type="match status" value="1"/>
</dbReference>
<dbReference type="InterPro" id="IPR006175">
    <property type="entry name" value="YjgF/YER057c/UK114"/>
</dbReference>
<dbReference type="CDD" id="cd00448">
    <property type="entry name" value="YjgF_YER057c_UK114_family"/>
    <property type="match status" value="1"/>
</dbReference>
<dbReference type="Gene3D" id="3.30.1330.40">
    <property type="entry name" value="RutC-like"/>
    <property type="match status" value="1"/>
</dbReference>
<keyword evidence="3" id="KW-1185">Reference proteome</keyword>
<dbReference type="AlphaFoldDB" id="A0A319CTN7"/>
<dbReference type="Proteomes" id="UP000247810">
    <property type="component" value="Unassembled WGS sequence"/>
</dbReference>
<dbReference type="GO" id="GO:0019239">
    <property type="term" value="F:deaminase activity"/>
    <property type="evidence" value="ECO:0007669"/>
    <property type="project" value="TreeGrafter"/>
</dbReference>
<dbReference type="InterPro" id="IPR035959">
    <property type="entry name" value="RutC-like_sf"/>
</dbReference>
<gene>
    <name evidence="2" type="ORF">BO71DRAFT_488619</name>
</gene>
<dbReference type="OrthoDB" id="309640at2759"/>
<dbReference type="EMBL" id="KZ826077">
    <property type="protein sequence ID" value="PYH88625.1"/>
    <property type="molecule type" value="Genomic_DNA"/>
</dbReference>